<evidence type="ECO:0000313" key="2">
    <source>
        <dbReference type="EMBL" id="MPC21748.1"/>
    </source>
</evidence>
<dbReference type="AlphaFoldDB" id="A0A5B7DK13"/>
<dbReference type="EMBL" id="VSRR010001011">
    <property type="protein sequence ID" value="MPC21748.1"/>
    <property type="molecule type" value="Genomic_DNA"/>
</dbReference>
<protein>
    <submittedName>
        <fullName evidence="2">Uncharacterized protein</fullName>
    </submittedName>
</protein>
<feature type="region of interest" description="Disordered" evidence="1">
    <location>
        <begin position="45"/>
        <end position="66"/>
    </location>
</feature>
<evidence type="ECO:0000256" key="1">
    <source>
        <dbReference type="SAM" id="MobiDB-lite"/>
    </source>
</evidence>
<proteinExistence type="predicted"/>
<organism evidence="2 3">
    <name type="scientific">Portunus trituberculatus</name>
    <name type="common">Swimming crab</name>
    <name type="synonym">Neptunus trituberculatus</name>
    <dbReference type="NCBI Taxonomy" id="210409"/>
    <lineage>
        <taxon>Eukaryota</taxon>
        <taxon>Metazoa</taxon>
        <taxon>Ecdysozoa</taxon>
        <taxon>Arthropoda</taxon>
        <taxon>Crustacea</taxon>
        <taxon>Multicrustacea</taxon>
        <taxon>Malacostraca</taxon>
        <taxon>Eumalacostraca</taxon>
        <taxon>Eucarida</taxon>
        <taxon>Decapoda</taxon>
        <taxon>Pleocyemata</taxon>
        <taxon>Brachyura</taxon>
        <taxon>Eubrachyura</taxon>
        <taxon>Portunoidea</taxon>
        <taxon>Portunidae</taxon>
        <taxon>Portuninae</taxon>
        <taxon>Portunus</taxon>
    </lineage>
</organism>
<accession>A0A5B7DK13</accession>
<reference evidence="2 3" key="1">
    <citation type="submission" date="2019-05" db="EMBL/GenBank/DDBJ databases">
        <title>Another draft genome of Portunus trituberculatus and its Hox gene families provides insights of decapod evolution.</title>
        <authorList>
            <person name="Jeong J.-H."/>
            <person name="Song I."/>
            <person name="Kim S."/>
            <person name="Choi T."/>
            <person name="Kim D."/>
            <person name="Ryu S."/>
            <person name="Kim W."/>
        </authorList>
    </citation>
    <scope>NUCLEOTIDE SEQUENCE [LARGE SCALE GENOMIC DNA]</scope>
    <source>
        <tissue evidence="2">Muscle</tissue>
    </source>
</reference>
<sequence length="79" mass="9189">MTSHKNLRDLDLRYRAPIGLRILESYRTQCRIQCVFSPGQLRWARPGSVRRDSRPQGSNTTGRHPPLTAIGDLMTFYWD</sequence>
<comment type="caution">
    <text evidence="2">The sequence shown here is derived from an EMBL/GenBank/DDBJ whole genome shotgun (WGS) entry which is preliminary data.</text>
</comment>
<dbReference type="Proteomes" id="UP000324222">
    <property type="component" value="Unassembled WGS sequence"/>
</dbReference>
<name>A0A5B7DK13_PORTR</name>
<gene>
    <name evidence="2" type="ORF">E2C01_014743</name>
</gene>
<keyword evidence="3" id="KW-1185">Reference proteome</keyword>
<evidence type="ECO:0000313" key="3">
    <source>
        <dbReference type="Proteomes" id="UP000324222"/>
    </source>
</evidence>